<comment type="caution">
    <text evidence="2">The sequence shown here is derived from an EMBL/GenBank/DDBJ whole genome shotgun (WGS) entry which is preliminary data.</text>
</comment>
<dbReference type="AlphaFoldDB" id="A0A1E1JQS7"/>
<evidence type="ECO:0000313" key="2">
    <source>
        <dbReference type="EMBL" id="CZS88187.1"/>
    </source>
</evidence>
<dbReference type="Proteomes" id="UP000178129">
    <property type="component" value="Unassembled WGS sequence"/>
</dbReference>
<name>A0A1E1JQS7_9HELO</name>
<protein>
    <submittedName>
        <fullName evidence="2">Uncharacterized protein</fullName>
    </submittedName>
</protein>
<evidence type="ECO:0000256" key="1">
    <source>
        <dbReference type="SAM" id="SignalP"/>
    </source>
</evidence>
<dbReference type="EMBL" id="FJUW01000001">
    <property type="protein sequence ID" value="CZS88187.1"/>
    <property type="molecule type" value="Genomic_DNA"/>
</dbReference>
<gene>
    <name evidence="2" type="ORF">RCO7_14096</name>
</gene>
<organism evidence="2 3">
    <name type="scientific">Rhynchosporium graminicola</name>
    <dbReference type="NCBI Taxonomy" id="2792576"/>
    <lineage>
        <taxon>Eukaryota</taxon>
        <taxon>Fungi</taxon>
        <taxon>Dikarya</taxon>
        <taxon>Ascomycota</taxon>
        <taxon>Pezizomycotina</taxon>
        <taxon>Leotiomycetes</taxon>
        <taxon>Helotiales</taxon>
        <taxon>Ploettnerulaceae</taxon>
        <taxon>Rhynchosporium</taxon>
    </lineage>
</organism>
<feature type="chain" id="PRO_5009445296" evidence="1">
    <location>
        <begin position="17"/>
        <end position="171"/>
    </location>
</feature>
<proteinExistence type="predicted"/>
<evidence type="ECO:0000313" key="3">
    <source>
        <dbReference type="Proteomes" id="UP000178129"/>
    </source>
</evidence>
<keyword evidence="1" id="KW-0732">Signal</keyword>
<reference evidence="3" key="1">
    <citation type="submission" date="2016-03" db="EMBL/GenBank/DDBJ databases">
        <authorList>
            <person name="Ploux O."/>
        </authorList>
    </citation>
    <scope>NUCLEOTIDE SEQUENCE [LARGE SCALE GENOMIC DNA]</scope>
    <source>
        <strain evidence="3">UK7</strain>
    </source>
</reference>
<dbReference type="InParanoid" id="A0A1E1JQS7"/>
<keyword evidence="3" id="KW-1185">Reference proteome</keyword>
<feature type="signal peptide" evidence="1">
    <location>
        <begin position="1"/>
        <end position="16"/>
    </location>
</feature>
<accession>A0A1E1JQS7</accession>
<sequence length="171" mass="19052">MKFILLSALLIPGALSRRCSCVRIMENDIAVTSRMPFGDGITTVTSPATNKQGQRVGYCAIGYNRSKNGKRLACADWYMVTNATGKMCENGYSKLYRSGSGYELGREEEWAISDMGRDFGVLDLFTCLLKNPVGYFPRKQDNPRMNWAEESESIPIFCISTSIYLDSGSVH</sequence>